<dbReference type="Proteomes" id="UP000250235">
    <property type="component" value="Unassembled WGS sequence"/>
</dbReference>
<gene>
    <name evidence="2" type="ORF">F511_15189</name>
</gene>
<evidence type="ECO:0000313" key="2">
    <source>
        <dbReference type="EMBL" id="KZV46179.1"/>
    </source>
</evidence>
<dbReference type="EMBL" id="KQ995695">
    <property type="protein sequence ID" value="KZV46179.1"/>
    <property type="molecule type" value="Genomic_DNA"/>
</dbReference>
<evidence type="ECO:0000256" key="1">
    <source>
        <dbReference type="SAM" id="MobiDB-lite"/>
    </source>
</evidence>
<name>A0A2Z7CN88_9LAMI</name>
<reference evidence="2 3" key="1">
    <citation type="journal article" date="2015" name="Proc. Natl. Acad. Sci. U.S.A.">
        <title>The resurrection genome of Boea hygrometrica: A blueprint for survival of dehydration.</title>
        <authorList>
            <person name="Xiao L."/>
            <person name="Yang G."/>
            <person name="Zhang L."/>
            <person name="Yang X."/>
            <person name="Zhao S."/>
            <person name="Ji Z."/>
            <person name="Zhou Q."/>
            <person name="Hu M."/>
            <person name="Wang Y."/>
            <person name="Chen M."/>
            <person name="Xu Y."/>
            <person name="Jin H."/>
            <person name="Xiao X."/>
            <person name="Hu G."/>
            <person name="Bao F."/>
            <person name="Hu Y."/>
            <person name="Wan P."/>
            <person name="Li L."/>
            <person name="Deng X."/>
            <person name="Kuang T."/>
            <person name="Xiang C."/>
            <person name="Zhu J.K."/>
            <person name="Oliver M.J."/>
            <person name="He Y."/>
        </authorList>
    </citation>
    <scope>NUCLEOTIDE SEQUENCE [LARGE SCALE GENOMIC DNA]</scope>
    <source>
        <strain evidence="3">cv. XS01</strain>
    </source>
</reference>
<organism evidence="2 3">
    <name type="scientific">Dorcoceras hygrometricum</name>
    <dbReference type="NCBI Taxonomy" id="472368"/>
    <lineage>
        <taxon>Eukaryota</taxon>
        <taxon>Viridiplantae</taxon>
        <taxon>Streptophyta</taxon>
        <taxon>Embryophyta</taxon>
        <taxon>Tracheophyta</taxon>
        <taxon>Spermatophyta</taxon>
        <taxon>Magnoliopsida</taxon>
        <taxon>eudicotyledons</taxon>
        <taxon>Gunneridae</taxon>
        <taxon>Pentapetalae</taxon>
        <taxon>asterids</taxon>
        <taxon>lamiids</taxon>
        <taxon>Lamiales</taxon>
        <taxon>Gesneriaceae</taxon>
        <taxon>Didymocarpoideae</taxon>
        <taxon>Trichosporeae</taxon>
        <taxon>Loxocarpinae</taxon>
        <taxon>Dorcoceras</taxon>
    </lineage>
</organism>
<dbReference type="AlphaFoldDB" id="A0A2Z7CN88"/>
<keyword evidence="3" id="KW-1185">Reference proteome</keyword>
<accession>A0A2Z7CN88</accession>
<feature type="region of interest" description="Disordered" evidence="1">
    <location>
        <begin position="137"/>
        <end position="161"/>
    </location>
</feature>
<sequence length="349" mass="38249">MFRGNAKTLSCRQLLRWENIRHRGNKGSDLLSVMTFTNELFLMMTAIHFGVKVNWSKILFGILKEMVDKTLKKAKGFAAQICVLLKSDPAITMSEAVPFPSLKILSIKTFNTYVVMNENIDARGKSDEPGMAKVAVVKRKSQSNKKSESSENATGEAPVEVVSEKVVSKKRPTVVSDEATISKKKRTTKSKASSSKASMNLVYVAQDAVPLQIFKPTPVAIAEQPPAPKRKAPKRKLRLTASSDDEFIEKESDVETVVVVQLAPTSADDVDSIIEVVTETARMDTDDKLGTATFETSFEETEMSTVLQDPEVTQSDNILVEVNESPAASTAKEIALATVTDVEQLSSNE</sequence>
<proteinExistence type="predicted"/>
<feature type="region of interest" description="Disordered" evidence="1">
    <location>
        <begin position="173"/>
        <end position="193"/>
    </location>
</feature>
<protein>
    <submittedName>
        <fullName evidence="2">RETINOBLASTOMA-RELATED 1 family protein</fullName>
    </submittedName>
</protein>
<evidence type="ECO:0000313" key="3">
    <source>
        <dbReference type="Proteomes" id="UP000250235"/>
    </source>
</evidence>